<dbReference type="GO" id="GO:0009279">
    <property type="term" value="C:cell outer membrane"/>
    <property type="evidence" value="ECO:0007669"/>
    <property type="project" value="UniProtKB-SubCell"/>
</dbReference>
<dbReference type="AlphaFoldDB" id="A0A4D7QLN4"/>
<comment type="similarity">
    <text evidence="5">Belongs to the Omp25/RopB family.</text>
</comment>
<evidence type="ECO:0000313" key="8">
    <source>
        <dbReference type="EMBL" id="QCK86264.1"/>
    </source>
</evidence>
<dbReference type="InterPro" id="IPR011250">
    <property type="entry name" value="OMP/PagP_B-barrel"/>
</dbReference>
<dbReference type="RefSeq" id="WP_137099596.1">
    <property type="nucleotide sequence ID" value="NZ_CP039865.1"/>
</dbReference>
<proteinExistence type="inferred from homology"/>
<accession>A0A4D7QLN4</accession>
<evidence type="ECO:0000256" key="2">
    <source>
        <dbReference type="ARBA" id="ARBA00022729"/>
    </source>
</evidence>
<evidence type="ECO:0000256" key="4">
    <source>
        <dbReference type="ARBA" id="ARBA00023237"/>
    </source>
</evidence>
<feature type="chain" id="PRO_5020363702" evidence="6">
    <location>
        <begin position="21"/>
        <end position="238"/>
    </location>
</feature>
<dbReference type="InterPro" id="IPR051692">
    <property type="entry name" value="OMP-like"/>
</dbReference>
<dbReference type="EMBL" id="CP039865">
    <property type="protein sequence ID" value="QCK86264.1"/>
    <property type="molecule type" value="Genomic_DNA"/>
</dbReference>
<reference evidence="8 9" key="1">
    <citation type="submission" date="2019-04" db="EMBL/GenBank/DDBJ databases">
        <title>Phreatobacter aquaticus sp. nov.</title>
        <authorList>
            <person name="Choi A."/>
            <person name="Baek K."/>
        </authorList>
    </citation>
    <scope>NUCLEOTIDE SEQUENCE [LARGE SCALE GENOMIC DNA]</scope>
    <source>
        <strain evidence="8 9">NMCR1094</strain>
    </source>
</reference>
<dbReference type="KEGG" id="paqt:E8L99_11120"/>
<evidence type="ECO:0000256" key="3">
    <source>
        <dbReference type="ARBA" id="ARBA00023136"/>
    </source>
</evidence>
<keyword evidence="9" id="KW-1185">Reference proteome</keyword>
<gene>
    <name evidence="8" type="ORF">E8L99_11120</name>
</gene>
<dbReference type="PANTHER" id="PTHR34001">
    <property type="entry name" value="BLL7405 PROTEIN"/>
    <property type="match status" value="1"/>
</dbReference>
<dbReference type="Pfam" id="PF13505">
    <property type="entry name" value="OMP_b-brl"/>
    <property type="match status" value="1"/>
</dbReference>
<dbReference type="Gene3D" id="2.40.160.20">
    <property type="match status" value="1"/>
</dbReference>
<comment type="subcellular location">
    <subcellularLocation>
        <location evidence="1">Cell outer membrane</location>
    </subcellularLocation>
</comment>
<evidence type="ECO:0000256" key="5">
    <source>
        <dbReference type="ARBA" id="ARBA00038306"/>
    </source>
</evidence>
<evidence type="ECO:0000256" key="1">
    <source>
        <dbReference type="ARBA" id="ARBA00004442"/>
    </source>
</evidence>
<evidence type="ECO:0000256" key="6">
    <source>
        <dbReference type="SAM" id="SignalP"/>
    </source>
</evidence>
<keyword evidence="4" id="KW-0998">Cell outer membrane</keyword>
<organism evidence="8 9">
    <name type="scientific">Phreatobacter aquaticus</name>
    <dbReference type="NCBI Taxonomy" id="2570229"/>
    <lineage>
        <taxon>Bacteria</taxon>
        <taxon>Pseudomonadati</taxon>
        <taxon>Pseudomonadota</taxon>
        <taxon>Alphaproteobacteria</taxon>
        <taxon>Hyphomicrobiales</taxon>
        <taxon>Phreatobacteraceae</taxon>
        <taxon>Phreatobacter</taxon>
    </lineage>
</organism>
<protein>
    <submittedName>
        <fullName evidence="8">Porin family protein</fullName>
    </submittedName>
</protein>
<evidence type="ECO:0000259" key="7">
    <source>
        <dbReference type="Pfam" id="PF13505"/>
    </source>
</evidence>
<sequence length="238" mass="24497">MKKIALGVLTAAALAGNAQAADLGVRRVAVPAAIAAPVFNWTGFYAGLNIGLGIANTNFGVVIPGAPSSGSGLVAGGQIGYNHQINNVVLGVEADLGYFGVSRTAAIVAVGGPTTIFTWKTTWDASLRARAGVAVDRALLYVTGGVAFADIGIRQTLLAVTATGGQTRVGWTLGAGLEYAVTQNWTIRGEYLYANYGRKGITANTGVTSPPVSLQEHKVRIGLNYLFSTGPSAVVARY</sequence>
<feature type="domain" description="Outer membrane protein beta-barrel" evidence="7">
    <location>
        <begin position="32"/>
        <end position="227"/>
    </location>
</feature>
<feature type="signal peptide" evidence="6">
    <location>
        <begin position="1"/>
        <end position="20"/>
    </location>
</feature>
<dbReference type="PANTHER" id="PTHR34001:SF3">
    <property type="entry name" value="BLL7405 PROTEIN"/>
    <property type="match status" value="1"/>
</dbReference>
<dbReference type="OrthoDB" id="9815357at2"/>
<keyword evidence="3" id="KW-0472">Membrane</keyword>
<dbReference type="SUPFAM" id="SSF56925">
    <property type="entry name" value="OMPA-like"/>
    <property type="match status" value="1"/>
</dbReference>
<dbReference type="Proteomes" id="UP000298588">
    <property type="component" value="Chromosome"/>
</dbReference>
<dbReference type="InterPro" id="IPR027385">
    <property type="entry name" value="Beta-barrel_OMP"/>
</dbReference>
<keyword evidence="2 6" id="KW-0732">Signal</keyword>
<name>A0A4D7QLN4_9HYPH</name>
<evidence type="ECO:0000313" key="9">
    <source>
        <dbReference type="Proteomes" id="UP000298588"/>
    </source>
</evidence>